<dbReference type="Proteomes" id="UP000823388">
    <property type="component" value="Chromosome 2N"/>
</dbReference>
<comment type="caution">
    <text evidence="2">The sequence shown here is derived from an EMBL/GenBank/DDBJ whole genome shotgun (WGS) entry which is preliminary data.</text>
</comment>
<dbReference type="EMBL" id="CM029040">
    <property type="protein sequence ID" value="KAG2637129.1"/>
    <property type="molecule type" value="Genomic_DNA"/>
</dbReference>
<sequence>MDRNLASGSSLAPSLRQYSAAAHGPREGRSEIELAHAPHQRKKGLMRSDLGRAASCIDRGPVHHLHLVDPDLSLLGMAVGTHPGESPIWQEGVEVRVCLKEGVEIWLARGKSSEASDRIRGEWQESCVGRPRQLHS</sequence>
<evidence type="ECO:0000313" key="3">
    <source>
        <dbReference type="Proteomes" id="UP000823388"/>
    </source>
</evidence>
<evidence type="ECO:0000313" key="2">
    <source>
        <dbReference type="EMBL" id="KAG2637131.1"/>
    </source>
</evidence>
<feature type="compositionally biased region" description="Basic and acidic residues" evidence="1">
    <location>
        <begin position="24"/>
        <end position="36"/>
    </location>
</feature>
<feature type="compositionally biased region" description="Polar residues" evidence="1">
    <location>
        <begin position="1"/>
        <end position="12"/>
    </location>
</feature>
<dbReference type="EMBL" id="CM029040">
    <property type="protein sequence ID" value="KAG2637136.1"/>
    <property type="molecule type" value="Genomic_DNA"/>
</dbReference>
<dbReference type="EMBL" id="CM029040">
    <property type="protein sequence ID" value="KAG2637137.1"/>
    <property type="molecule type" value="Genomic_DNA"/>
</dbReference>
<feature type="region of interest" description="Disordered" evidence="1">
    <location>
        <begin position="1"/>
        <end position="46"/>
    </location>
</feature>
<protein>
    <submittedName>
        <fullName evidence="2">Uncharacterized protein</fullName>
    </submittedName>
</protein>
<dbReference type="EMBL" id="CM029040">
    <property type="protein sequence ID" value="KAG2637128.1"/>
    <property type="molecule type" value="Genomic_DNA"/>
</dbReference>
<dbReference type="EMBL" id="CM029040">
    <property type="protein sequence ID" value="KAG2637134.1"/>
    <property type="molecule type" value="Genomic_DNA"/>
</dbReference>
<reference evidence="2 3" key="1">
    <citation type="submission" date="2020-05" db="EMBL/GenBank/DDBJ databases">
        <title>WGS assembly of Panicum virgatum.</title>
        <authorList>
            <person name="Lovell J.T."/>
            <person name="Jenkins J."/>
            <person name="Shu S."/>
            <person name="Juenger T.E."/>
            <person name="Schmutz J."/>
        </authorList>
    </citation>
    <scope>NUCLEOTIDE SEQUENCE</scope>
    <source>
        <strain evidence="2">AP13</strain>
        <strain evidence="3">cv. AP13</strain>
    </source>
</reference>
<keyword evidence="3" id="KW-1185">Reference proteome</keyword>
<accession>A0A8T0VK33</accession>
<gene>
    <name evidence="2" type="ORF">PVAP13_2NG518800</name>
</gene>
<evidence type="ECO:0000256" key="1">
    <source>
        <dbReference type="SAM" id="MobiDB-lite"/>
    </source>
</evidence>
<dbReference type="EMBL" id="CM029040">
    <property type="protein sequence ID" value="KAG2637131.1"/>
    <property type="molecule type" value="Genomic_DNA"/>
</dbReference>
<proteinExistence type="predicted"/>
<organism evidence="2 3">
    <name type="scientific">Panicum virgatum</name>
    <name type="common">Blackwell switchgrass</name>
    <dbReference type="NCBI Taxonomy" id="38727"/>
    <lineage>
        <taxon>Eukaryota</taxon>
        <taxon>Viridiplantae</taxon>
        <taxon>Streptophyta</taxon>
        <taxon>Embryophyta</taxon>
        <taxon>Tracheophyta</taxon>
        <taxon>Spermatophyta</taxon>
        <taxon>Magnoliopsida</taxon>
        <taxon>Liliopsida</taxon>
        <taxon>Poales</taxon>
        <taxon>Poaceae</taxon>
        <taxon>PACMAD clade</taxon>
        <taxon>Panicoideae</taxon>
        <taxon>Panicodae</taxon>
        <taxon>Paniceae</taxon>
        <taxon>Panicinae</taxon>
        <taxon>Panicum</taxon>
        <taxon>Panicum sect. Hiantes</taxon>
    </lineage>
</organism>
<dbReference type="AlphaFoldDB" id="A0A8T0VK33"/>
<name>A0A8T0VK33_PANVG</name>